<dbReference type="PROSITE" id="PS51257">
    <property type="entry name" value="PROKAR_LIPOPROTEIN"/>
    <property type="match status" value="1"/>
</dbReference>
<accession>A0A1B7ZFP5</accession>
<evidence type="ECO:0000313" key="1">
    <source>
        <dbReference type="EMBL" id="OBR42386.1"/>
    </source>
</evidence>
<dbReference type="OrthoDB" id="7443339at2"/>
<protein>
    <recommendedName>
        <fullName evidence="3">Lysophospholipase L1</fullName>
    </recommendedName>
</protein>
<dbReference type="AlphaFoldDB" id="A0A1B7ZFP5"/>
<dbReference type="GO" id="GO:0016788">
    <property type="term" value="F:hydrolase activity, acting on ester bonds"/>
    <property type="evidence" value="ECO:0007669"/>
    <property type="project" value="UniProtKB-ARBA"/>
</dbReference>
<dbReference type="Proteomes" id="UP000092164">
    <property type="component" value="Unassembled WGS sequence"/>
</dbReference>
<evidence type="ECO:0000313" key="2">
    <source>
        <dbReference type="Proteomes" id="UP000092164"/>
    </source>
</evidence>
<dbReference type="CDD" id="cd00229">
    <property type="entry name" value="SGNH_hydrolase"/>
    <property type="match status" value="1"/>
</dbReference>
<dbReference type="KEGG" id="mart:BTR34_11515"/>
<dbReference type="RefSeq" id="WP_068481770.1">
    <property type="nucleotide sequence ID" value="NZ_CP018760.1"/>
</dbReference>
<organism evidence="1 2">
    <name type="scientific">Maribacter hydrothermalis</name>
    <dbReference type="NCBI Taxonomy" id="1836467"/>
    <lineage>
        <taxon>Bacteria</taxon>
        <taxon>Pseudomonadati</taxon>
        <taxon>Bacteroidota</taxon>
        <taxon>Flavobacteriia</taxon>
        <taxon>Flavobacteriales</taxon>
        <taxon>Flavobacteriaceae</taxon>
        <taxon>Maribacter</taxon>
    </lineage>
</organism>
<gene>
    <name evidence="1" type="ORF">A9200_03130</name>
</gene>
<dbReference type="EMBL" id="LZFP01000001">
    <property type="protein sequence ID" value="OBR42386.1"/>
    <property type="molecule type" value="Genomic_DNA"/>
</dbReference>
<dbReference type="SUPFAM" id="SSF52266">
    <property type="entry name" value="SGNH hydrolase"/>
    <property type="match status" value="1"/>
</dbReference>
<comment type="caution">
    <text evidence="1">The sequence shown here is derived from an EMBL/GenBank/DDBJ whole genome shotgun (WGS) entry which is preliminary data.</text>
</comment>
<dbReference type="STRING" id="1836467.BTR34_11515"/>
<keyword evidence="2" id="KW-1185">Reference proteome</keyword>
<reference evidence="2" key="1">
    <citation type="submission" date="2016-06" db="EMBL/GenBank/DDBJ databases">
        <authorList>
            <person name="Zhan P."/>
        </authorList>
    </citation>
    <scope>NUCLEOTIDE SEQUENCE [LARGE SCALE GENOMIC DNA]</scope>
    <source>
        <strain evidence="2">T28</strain>
    </source>
</reference>
<name>A0A1B7ZFP5_9FLAO</name>
<dbReference type="InterPro" id="IPR036514">
    <property type="entry name" value="SGNH_hydro_sf"/>
</dbReference>
<proteinExistence type="predicted"/>
<evidence type="ECO:0008006" key="3">
    <source>
        <dbReference type="Google" id="ProtNLM"/>
    </source>
</evidence>
<dbReference type="Gene3D" id="3.40.50.1110">
    <property type="entry name" value="SGNH hydrolase"/>
    <property type="match status" value="1"/>
</dbReference>
<sequence length="282" mass="32156">MNGFKEKIVITLLTLTVTILCACNQNNDEPINVLLVGNSSIYYNNMPEMLEKIAHENGQELKTKLIAFGGYTLRDHLNEGIVEKTLDSLNWDFVVLNEQSTFGENYVVNGLQRVRESESFYKTVREFNSLIKKQGAKTVIISLYPRKNVPKIDGEILDYSYMKIAKELDIELSPVSQTWRDIMNVESKWQLYRDDNLHPTPLGSFVTANVIYSTITDSKSKPMNGEITGSFIEEFDGNKRKDSIVPLIKINESRSRTISEKAFKNVQKLNKTGGYLNLKKPN</sequence>